<feature type="region of interest" description="Disordered" evidence="1">
    <location>
        <begin position="50"/>
        <end position="71"/>
    </location>
</feature>
<name>A0ABV8Q337_9MICO</name>
<evidence type="ECO:0000313" key="2">
    <source>
        <dbReference type="EMBL" id="MFC4242686.1"/>
    </source>
</evidence>
<protein>
    <submittedName>
        <fullName evidence="2">Uncharacterized protein</fullName>
    </submittedName>
</protein>
<sequence>MTTTAIHSLIAVPFGHSRDFDFEGRSVTVTRTESGLHLIAEDHRTVTIHPQPNGHYILSGPGETDSRSEPVSYEEAVRIGLERLVR</sequence>
<reference evidence="3" key="1">
    <citation type="journal article" date="2019" name="Int. J. Syst. Evol. Microbiol.">
        <title>The Global Catalogue of Microorganisms (GCM) 10K type strain sequencing project: providing services to taxonomists for standard genome sequencing and annotation.</title>
        <authorList>
            <consortium name="The Broad Institute Genomics Platform"/>
            <consortium name="The Broad Institute Genome Sequencing Center for Infectious Disease"/>
            <person name="Wu L."/>
            <person name="Ma J."/>
        </authorList>
    </citation>
    <scope>NUCLEOTIDE SEQUENCE [LARGE SCALE GENOMIC DNA]</scope>
    <source>
        <strain evidence="3">CGMCC 1.10363</strain>
    </source>
</reference>
<dbReference type="RefSeq" id="WP_390227573.1">
    <property type="nucleotide sequence ID" value="NZ_JBHSCN010000003.1"/>
</dbReference>
<proteinExistence type="predicted"/>
<comment type="caution">
    <text evidence="2">The sequence shown here is derived from an EMBL/GenBank/DDBJ whole genome shotgun (WGS) entry which is preliminary data.</text>
</comment>
<evidence type="ECO:0000256" key="1">
    <source>
        <dbReference type="SAM" id="MobiDB-lite"/>
    </source>
</evidence>
<dbReference type="Proteomes" id="UP001595900">
    <property type="component" value="Unassembled WGS sequence"/>
</dbReference>
<gene>
    <name evidence="2" type="ORF">ACFOYW_04810</name>
</gene>
<dbReference type="EMBL" id="JBHSCN010000003">
    <property type="protein sequence ID" value="MFC4242686.1"/>
    <property type="molecule type" value="Genomic_DNA"/>
</dbReference>
<evidence type="ECO:0000313" key="3">
    <source>
        <dbReference type="Proteomes" id="UP001595900"/>
    </source>
</evidence>
<keyword evidence="3" id="KW-1185">Reference proteome</keyword>
<organism evidence="2 3">
    <name type="scientific">Gryllotalpicola reticulitermitis</name>
    <dbReference type="NCBI Taxonomy" id="1184153"/>
    <lineage>
        <taxon>Bacteria</taxon>
        <taxon>Bacillati</taxon>
        <taxon>Actinomycetota</taxon>
        <taxon>Actinomycetes</taxon>
        <taxon>Micrococcales</taxon>
        <taxon>Microbacteriaceae</taxon>
        <taxon>Gryllotalpicola</taxon>
    </lineage>
</organism>
<accession>A0ABV8Q337</accession>